<protein>
    <submittedName>
        <fullName evidence="1">Uncharacterized protein</fullName>
    </submittedName>
</protein>
<dbReference type="eggNOG" id="ENOG50307HP">
    <property type="taxonomic scope" value="Bacteria"/>
</dbReference>
<dbReference type="STRING" id="1236976.JCM16418_2950"/>
<dbReference type="Proteomes" id="UP000019364">
    <property type="component" value="Unassembled WGS sequence"/>
</dbReference>
<sequence>MWKSGSGRLGLQIFTAKGNDKNLESTAIGTTVRSRSVLASATVYPTFQKHFLAYGTAFLDIRARYTLP</sequence>
<dbReference type="EMBL" id="BAVZ01000008">
    <property type="protein sequence ID" value="GAF08842.1"/>
    <property type="molecule type" value="Genomic_DNA"/>
</dbReference>
<reference evidence="1 2" key="1">
    <citation type="journal article" date="2014" name="Genome Announc.">
        <title>Draft Genome Sequence of Paenibacillus pini JCM 16418T, Isolated from the Rhizosphere of Pine Tree.</title>
        <authorList>
            <person name="Yuki M."/>
            <person name="Oshima K."/>
            <person name="Suda W."/>
            <person name="Oshida Y."/>
            <person name="Kitamura K."/>
            <person name="Iida Y."/>
            <person name="Hattori M."/>
            <person name="Ohkuma M."/>
        </authorList>
    </citation>
    <scope>NUCLEOTIDE SEQUENCE [LARGE SCALE GENOMIC DNA]</scope>
    <source>
        <strain evidence="1 2">JCM 16418</strain>
    </source>
</reference>
<evidence type="ECO:0000313" key="2">
    <source>
        <dbReference type="Proteomes" id="UP000019364"/>
    </source>
</evidence>
<name>W7YK07_9BACL</name>
<evidence type="ECO:0000313" key="1">
    <source>
        <dbReference type="EMBL" id="GAF08842.1"/>
    </source>
</evidence>
<proteinExistence type="predicted"/>
<organism evidence="1 2">
    <name type="scientific">Paenibacillus pini JCM 16418</name>
    <dbReference type="NCBI Taxonomy" id="1236976"/>
    <lineage>
        <taxon>Bacteria</taxon>
        <taxon>Bacillati</taxon>
        <taxon>Bacillota</taxon>
        <taxon>Bacilli</taxon>
        <taxon>Bacillales</taxon>
        <taxon>Paenibacillaceae</taxon>
        <taxon>Paenibacillus</taxon>
    </lineage>
</organism>
<accession>W7YK07</accession>
<gene>
    <name evidence="1" type="ORF">JCM16418_2950</name>
</gene>
<keyword evidence="2" id="KW-1185">Reference proteome</keyword>
<comment type="caution">
    <text evidence="1">The sequence shown here is derived from an EMBL/GenBank/DDBJ whole genome shotgun (WGS) entry which is preliminary data.</text>
</comment>
<dbReference type="AlphaFoldDB" id="W7YK07"/>